<evidence type="ECO:0000256" key="1">
    <source>
        <dbReference type="SAM" id="SignalP"/>
    </source>
</evidence>
<dbReference type="KEGG" id="vda:VDAG_08672"/>
<keyword evidence="3" id="KW-1185">Reference proteome</keyword>
<evidence type="ECO:0000313" key="2">
    <source>
        <dbReference type="EMBL" id="EGY18338.1"/>
    </source>
</evidence>
<dbReference type="Proteomes" id="UP000001611">
    <property type="component" value="Chromosome 2"/>
</dbReference>
<evidence type="ECO:0000313" key="3">
    <source>
        <dbReference type="Proteomes" id="UP000001611"/>
    </source>
</evidence>
<dbReference type="GeneID" id="20710135"/>
<dbReference type="HOGENOM" id="CLU_1152492_0_0_1"/>
<organism evidence="2 3">
    <name type="scientific">Verticillium dahliae (strain VdLs.17 / ATCC MYA-4575 / FGSC 10137)</name>
    <name type="common">Verticillium wilt</name>
    <dbReference type="NCBI Taxonomy" id="498257"/>
    <lineage>
        <taxon>Eukaryota</taxon>
        <taxon>Fungi</taxon>
        <taxon>Dikarya</taxon>
        <taxon>Ascomycota</taxon>
        <taxon>Pezizomycotina</taxon>
        <taxon>Sordariomycetes</taxon>
        <taxon>Hypocreomycetidae</taxon>
        <taxon>Glomerellales</taxon>
        <taxon>Plectosphaerellaceae</taxon>
        <taxon>Verticillium</taxon>
    </lineage>
</organism>
<reference evidence="2 3" key="1">
    <citation type="submission" date="2008-03" db="EMBL/GenBank/DDBJ databases">
        <title>The Genome Sequence of Verticillium dahliae VdLs.17.</title>
        <authorList>
            <consortium name="The Broad Institute Genome Sequencing Platform"/>
            <person name="Ma L.-J.J."/>
            <person name="Klosterman S.J."/>
            <person name="Subbarao K."/>
            <person name="Dobinson K."/>
            <person name="Veronese P."/>
            <person name="Kang S."/>
            <person name="Gold S.E."/>
            <person name="Young S."/>
            <person name="Jaffe D."/>
            <person name="Gnerre S."/>
            <person name="Berlin A."/>
            <person name="Heiman D."/>
            <person name="Hepburn T."/>
            <person name="Sykes S."/>
            <person name="Alvarado L."/>
            <person name="Kodira C.D."/>
            <person name="Lander E."/>
            <person name="Galagan J."/>
            <person name="Nusbaum C."/>
            <person name="Birren B."/>
        </authorList>
    </citation>
    <scope>NUCLEOTIDE SEQUENCE [LARGE SCALE GENOMIC DNA]</scope>
    <source>
        <strain evidence="3">VdLs.17 / ATCC MYA-4575 / FGSC 10137</strain>
    </source>
</reference>
<dbReference type="RefSeq" id="XP_009651276.1">
    <property type="nucleotide sequence ID" value="XM_009652981.1"/>
</dbReference>
<gene>
    <name evidence="2" type="ORF">VDAG_08672</name>
</gene>
<name>G2XET7_VERDV</name>
<dbReference type="InParanoid" id="G2XET7"/>
<accession>G2XET7</accession>
<keyword evidence="1" id="KW-0732">Signal</keyword>
<sequence>MIPRLSSFSLAVVALPYIILAASKNTGPSSEDSRLTAAQICDPAVAEPQSYDDMLPCAKAKHIEEFLCRPNGTNPTDLEDHAECMCKGDFFGEKLACDTCMRDNGGIDILELSLARDAAVMPTAVPSTFHGFRATEAIPTSTLYIATSVEAQISHQSTDTPKPTLRIGSHTLTAPKLTDFNAPLMTAPWPPPLPTATGTNQTKFSGSIERVGGDNMSPNHAGLMQVSLASLIVALMVGIML</sequence>
<feature type="signal peptide" evidence="1">
    <location>
        <begin position="1"/>
        <end position="21"/>
    </location>
</feature>
<protein>
    <submittedName>
        <fullName evidence="2">Uncharacterized protein</fullName>
    </submittedName>
</protein>
<feature type="chain" id="PRO_5003439787" evidence="1">
    <location>
        <begin position="22"/>
        <end position="241"/>
    </location>
</feature>
<dbReference type="EMBL" id="DS572715">
    <property type="protein sequence ID" value="EGY18338.1"/>
    <property type="molecule type" value="Genomic_DNA"/>
</dbReference>
<dbReference type="OrthoDB" id="4331875at2759"/>
<proteinExistence type="predicted"/>
<dbReference type="AlphaFoldDB" id="G2XET7"/>